<comment type="caution">
    <text evidence="1">The sequence shown here is derived from an EMBL/GenBank/DDBJ whole genome shotgun (WGS) entry which is preliminary data.</text>
</comment>
<evidence type="ECO:0000313" key="1">
    <source>
        <dbReference type="EMBL" id="KRL14618.1"/>
    </source>
</evidence>
<name>A0A0R1NAN5_9LACO</name>
<dbReference type="STRING" id="1423792.FD09_GL000271"/>
<evidence type="ECO:0000313" key="2">
    <source>
        <dbReference type="Proteomes" id="UP000051330"/>
    </source>
</evidence>
<reference evidence="1 2" key="1">
    <citation type="journal article" date="2015" name="Genome Announc.">
        <title>Expanding the biotechnology potential of lactobacilli through comparative genomics of 213 strains and associated genera.</title>
        <authorList>
            <person name="Sun Z."/>
            <person name="Harris H.M."/>
            <person name="McCann A."/>
            <person name="Guo C."/>
            <person name="Argimon S."/>
            <person name="Zhang W."/>
            <person name="Yang X."/>
            <person name="Jeffery I.B."/>
            <person name="Cooney J.C."/>
            <person name="Kagawa T.F."/>
            <person name="Liu W."/>
            <person name="Song Y."/>
            <person name="Salvetti E."/>
            <person name="Wrobel A."/>
            <person name="Rasinkangas P."/>
            <person name="Parkhill J."/>
            <person name="Rea M.C."/>
            <person name="O'Sullivan O."/>
            <person name="Ritari J."/>
            <person name="Douillard F.P."/>
            <person name="Paul Ross R."/>
            <person name="Yang R."/>
            <person name="Briner A.E."/>
            <person name="Felis G.E."/>
            <person name="de Vos W.M."/>
            <person name="Barrangou R."/>
            <person name="Klaenhammer T.R."/>
            <person name="Caufield P.W."/>
            <person name="Cui Y."/>
            <person name="Zhang H."/>
            <person name="O'Toole P.W."/>
        </authorList>
    </citation>
    <scope>NUCLEOTIDE SEQUENCE [LARGE SCALE GENOMIC DNA]</scope>
    <source>
        <strain evidence="1 2">DSM 12744</strain>
    </source>
</reference>
<dbReference type="OrthoDB" id="2295458at2"/>
<dbReference type="PATRIC" id="fig|1423792.3.peg.275"/>
<dbReference type="Proteomes" id="UP000051330">
    <property type="component" value="Unassembled WGS sequence"/>
</dbReference>
<dbReference type="EMBL" id="AZEC01000001">
    <property type="protein sequence ID" value="KRL14618.1"/>
    <property type="molecule type" value="Genomic_DNA"/>
</dbReference>
<dbReference type="AlphaFoldDB" id="A0A0R1NAN5"/>
<organism evidence="1 2">
    <name type="scientific">Schleiferilactobacillus perolens DSM 12744</name>
    <dbReference type="NCBI Taxonomy" id="1423792"/>
    <lineage>
        <taxon>Bacteria</taxon>
        <taxon>Bacillati</taxon>
        <taxon>Bacillota</taxon>
        <taxon>Bacilli</taxon>
        <taxon>Lactobacillales</taxon>
        <taxon>Lactobacillaceae</taxon>
        <taxon>Schleiferilactobacillus</taxon>
    </lineage>
</organism>
<gene>
    <name evidence="1" type="ORF">FD09_GL000271</name>
</gene>
<keyword evidence="2" id="KW-1185">Reference proteome</keyword>
<dbReference type="RefSeq" id="WP_057817480.1">
    <property type="nucleotide sequence ID" value="NZ_AZEC01000001.1"/>
</dbReference>
<sequence length="224" mass="26307">MRKEKEIEVLSAGTDSSHHPWMNFSHDIFNYDEYIDIITMIVDNMHDDLRKIDKVKFESDMQDIARIITQKPKHPRPVLTPEDIAIPELRLKEIQTNSRVTVKIELSQLRKVCVFNDHVILITNTRFLSVIFRDYYQNYSRIFSPAQLNALMAKDGIEFILFAYAKSIASIEKIILYAQDKDMLEDNRAVQDETPKGIEHLFSENGQNIQHKNNILRFRPDRSK</sequence>
<accession>A0A0R1NAN5</accession>
<protein>
    <submittedName>
        <fullName evidence="1">Uncharacterized protein</fullName>
    </submittedName>
</protein>
<proteinExistence type="predicted"/>